<gene>
    <name evidence="1" type="ORF">PROFUN_10577</name>
</gene>
<protein>
    <submittedName>
        <fullName evidence="1">Uncharacterized protein</fullName>
    </submittedName>
</protein>
<dbReference type="EMBL" id="MDYQ01000116">
    <property type="protein sequence ID" value="PRP81828.1"/>
    <property type="molecule type" value="Genomic_DNA"/>
</dbReference>
<proteinExistence type="predicted"/>
<accession>A0A2P6ND02</accession>
<evidence type="ECO:0000313" key="1">
    <source>
        <dbReference type="EMBL" id="PRP81828.1"/>
    </source>
</evidence>
<keyword evidence="2" id="KW-1185">Reference proteome</keyword>
<dbReference type="AlphaFoldDB" id="A0A2P6ND02"/>
<comment type="caution">
    <text evidence="1">The sequence shown here is derived from an EMBL/GenBank/DDBJ whole genome shotgun (WGS) entry which is preliminary data.</text>
</comment>
<organism evidence="1 2">
    <name type="scientific">Planoprotostelium fungivorum</name>
    <dbReference type="NCBI Taxonomy" id="1890364"/>
    <lineage>
        <taxon>Eukaryota</taxon>
        <taxon>Amoebozoa</taxon>
        <taxon>Evosea</taxon>
        <taxon>Variosea</taxon>
        <taxon>Cavosteliida</taxon>
        <taxon>Cavosteliaceae</taxon>
        <taxon>Planoprotostelium</taxon>
    </lineage>
</organism>
<name>A0A2P6ND02_9EUKA</name>
<dbReference type="InParanoid" id="A0A2P6ND02"/>
<reference evidence="1 2" key="1">
    <citation type="journal article" date="2018" name="Genome Biol. Evol.">
        <title>Multiple Roots of Fruiting Body Formation in Amoebozoa.</title>
        <authorList>
            <person name="Hillmann F."/>
            <person name="Forbes G."/>
            <person name="Novohradska S."/>
            <person name="Ferling I."/>
            <person name="Riege K."/>
            <person name="Groth M."/>
            <person name="Westermann M."/>
            <person name="Marz M."/>
            <person name="Spaller T."/>
            <person name="Winckler T."/>
            <person name="Schaap P."/>
            <person name="Glockner G."/>
        </authorList>
    </citation>
    <scope>NUCLEOTIDE SEQUENCE [LARGE SCALE GENOMIC DNA]</scope>
    <source>
        <strain evidence="1 2">Jena</strain>
    </source>
</reference>
<dbReference type="Proteomes" id="UP000241769">
    <property type="component" value="Unassembled WGS sequence"/>
</dbReference>
<evidence type="ECO:0000313" key="2">
    <source>
        <dbReference type="Proteomes" id="UP000241769"/>
    </source>
</evidence>
<sequence>MKRLLFRCLCRSPNTGPGHIPQLSNPTERISMGASSTKVSASALHNRRQRVYVDKDPQDGLVEEEGHSIDSYVVQSSPEITEGDSSSVYALERMSTSTDIEILNKMKFCQSINQIDQLLCALDTQTRKTSHPRKRLSEEMKRDIESIEEILEGIEAF</sequence>